<evidence type="ECO:0000256" key="4">
    <source>
        <dbReference type="ARBA" id="ARBA00023295"/>
    </source>
</evidence>
<evidence type="ECO:0000256" key="5">
    <source>
        <dbReference type="ARBA" id="ARBA00042202"/>
    </source>
</evidence>
<protein>
    <recommendedName>
        <fullName evidence="5">Endo-1,5-alpha-L-arabinanase A</fullName>
    </recommendedName>
</protein>
<dbReference type="GO" id="GO:0004553">
    <property type="term" value="F:hydrolase activity, hydrolyzing O-glycosyl compounds"/>
    <property type="evidence" value="ECO:0007669"/>
    <property type="project" value="InterPro"/>
</dbReference>
<dbReference type="InterPro" id="IPR050727">
    <property type="entry name" value="GH43_arabinanases"/>
</dbReference>
<feature type="signal peptide" evidence="6">
    <location>
        <begin position="1"/>
        <end position="21"/>
    </location>
</feature>
<evidence type="ECO:0000313" key="7">
    <source>
        <dbReference type="EMBL" id="KAJ7722647.1"/>
    </source>
</evidence>
<keyword evidence="4" id="KW-0326">Glycosidase</keyword>
<evidence type="ECO:0000256" key="3">
    <source>
        <dbReference type="ARBA" id="ARBA00022801"/>
    </source>
</evidence>
<dbReference type="PANTHER" id="PTHR43301">
    <property type="entry name" value="ARABINAN ENDO-1,5-ALPHA-L-ARABINOSIDASE"/>
    <property type="match status" value="1"/>
</dbReference>
<evidence type="ECO:0000256" key="6">
    <source>
        <dbReference type="SAM" id="SignalP"/>
    </source>
</evidence>
<gene>
    <name evidence="7" type="ORF">DFH07DRAFT_1006460</name>
</gene>
<dbReference type="AlphaFoldDB" id="A0AAD7HLG4"/>
<reference evidence="7" key="1">
    <citation type="submission" date="2023-03" db="EMBL/GenBank/DDBJ databases">
        <title>Massive genome expansion in bonnet fungi (Mycena s.s.) driven by repeated elements and novel gene families across ecological guilds.</title>
        <authorList>
            <consortium name="Lawrence Berkeley National Laboratory"/>
            <person name="Harder C.B."/>
            <person name="Miyauchi S."/>
            <person name="Viragh M."/>
            <person name="Kuo A."/>
            <person name="Thoen E."/>
            <person name="Andreopoulos B."/>
            <person name="Lu D."/>
            <person name="Skrede I."/>
            <person name="Drula E."/>
            <person name="Henrissat B."/>
            <person name="Morin E."/>
            <person name="Kohler A."/>
            <person name="Barry K."/>
            <person name="LaButti K."/>
            <person name="Morin E."/>
            <person name="Salamov A."/>
            <person name="Lipzen A."/>
            <person name="Mereny Z."/>
            <person name="Hegedus B."/>
            <person name="Baldrian P."/>
            <person name="Stursova M."/>
            <person name="Weitz H."/>
            <person name="Taylor A."/>
            <person name="Grigoriev I.V."/>
            <person name="Nagy L.G."/>
            <person name="Martin F."/>
            <person name="Kauserud H."/>
        </authorList>
    </citation>
    <scope>NUCLEOTIDE SEQUENCE</scope>
    <source>
        <strain evidence="7">CBHHK188m</strain>
    </source>
</reference>
<comment type="similarity">
    <text evidence="2">Belongs to the glycosyl hydrolase 43 family.</text>
</comment>
<comment type="pathway">
    <text evidence="1">Glycan metabolism; L-arabinan degradation.</text>
</comment>
<dbReference type="EMBL" id="JARJLG010000255">
    <property type="protein sequence ID" value="KAJ7722647.1"/>
    <property type="molecule type" value="Genomic_DNA"/>
</dbReference>
<dbReference type="Gene3D" id="2.115.10.20">
    <property type="entry name" value="Glycosyl hydrolase domain, family 43"/>
    <property type="match status" value="1"/>
</dbReference>
<accession>A0AAD7HLG4</accession>
<keyword evidence="8" id="KW-1185">Reference proteome</keyword>
<feature type="chain" id="PRO_5042201359" description="Endo-1,5-alpha-L-arabinanase A" evidence="6">
    <location>
        <begin position="22"/>
        <end position="189"/>
    </location>
</feature>
<dbReference type="PANTHER" id="PTHR43301:SF3">
    <property type="entry name" value="ARABINAN ENDO-1,5-ALPHA-L-ARABINOSIDASE A-RELATED"/>
    <property type="match status" value="1"/>
</dbReference>
<dbReference type="GO" id="GO:0005975">
    <property type="term" value="P:carbohydrate metabolic process"/>
    <property type="evidence" value="ECO:0007669"/>
    <property type="project" value="InterPro"/>
</dbReference>
<evidence type="ECO:0000256" key="2">
    <source>
        <dbReference type="ARBA" id="ARBA00009865"/>
    </source>
</evidence>
<dbReference type="SUPFAM" id="SSF75005">
    <property type="entry name" value="Arabinanase/levansucrase/invertase"/>
    <property type="match status" value="1"/>
</dbReference>
<keyword evidence="3 7" id="KW-0378">Hydrolase</keyword>
<dbReference type="InterPro" id="IPR006710">
    <property type="entry name" value="Glyco_hydro_43"/>
</dbReference>
<dbReference type="InterPro" id="IPR023296">
    <property type="entry name" value="Glyco_hydro_beta-prop_sf"/>
</dbReference>
<comment type="caution">
    <text evidence="7">The sequence shown here is derived from an EMBL/GenBank/DDBJ whole genome shotgun (WGS) entry which is preliminary data.</text>
</comment>
<dbReference type="Proteomes" id="UP001215280">
    <property type="component" value="Unassembled WGS sequence"/>
</dbReference>
<keyword evidence="6" id="KW-0732">Signal</keyword>
<sequence>MASFKFYFAAILTLVPACTYAHSNPLPFTGDITSPLGCSPTLCKKGTITTYLTAGGVGIPIYTSTNLVAWKQVGVVFPDGAPWTAPYTGGDNGRLWAPDCKIADGVFRLFYAASTLGSWNPAIFCTRLSDFWVLGSWTNGGRALSSTMVDDFNAIYPNLSLDPVPYLSFGSYWSGIKGPAGTLSWNPDS</sequence>
<evidence type="ECO:0000256" key="1">
    <source>
        <dbReference type="ARBA" id="ARBA00004834"/>
    </source>
</evidence>
<name>A0AAD7HLG4_9AGAR</name>
<dbReference type="Pfam" id="PF04616">
    <property type="entry name" value="Glyco_hydro_43"/>
    <property type="match status" value="1"/>
</dbReference>
<evidence type="ECO:0000313" key="8">
    <source>
        <dbReference type="Proteomes" id="UP001215280"/>
    </source>
</evidence>
<organism evidence="7 8">
    <name type="scientific">Mycena maculata</name>
    <dbReference type="NCBI Taxonomy" id="230809"/>
    <lineage>
        <taxon>Eukaryota</taxon>
        <taxon>Fungi</taxon>
        <taxon>Dikarya</taxon>
        <taxon>Basidiomycota</taxon>
        <taxon>Agaricomycotina</taxon>
        <taxon>Agaricomycetes</taxon>
        <taxon>Agaricomycetidae</taxon>
        <taxon>Agaricales</taxon>
        <taxon>Marasmiineae</taxon>
        <taxon>Mycenaceae</taxon>
        <taxon>Mycena</taxon>
    </lineage>
</organism>
<proteinExistence type="inferred from homology"/>